<dbReference type="GO" id="GO:0000917">
    <property type="term" value="P:division septum assembly"/>
    <property type="evidence" value="ECO:0007669"/>
    <property type="project" value="UniProtKB-KW"/>
</dbReference>
<keyword evidence="6" id="KW-0175">Coiled coil</keyword>
<dbReference type="STRING" id="395493.BegalDRAFT_2649"/>
<keyword evidence="5" id="KW-0132">Cell division</keyword>
<evidence type="ECO:0000256" key="6">
    <source>
        <dbReference type="ARBA" id="ARBA00023054"/>
    </source>
</evidence>
<evidence type="ECO:0000256" key="10">
    <source>
        <dbReference type="ARBA" id="ARBA00026068"/>
    </source>
</evidence>
<dbReference type="Gene3D" id="3.30.160.880">
    <property type="entry name" value="Cell division protein ZapA protomer, N-terminal domain"/>
    <property type="match status" value="1"/>
</dbReference>
<protein>
    <recommendedName>
        <fullName evidence="3">Cell division protein ZapA</fullName>
    </recommendedName>
    <alternativeName>
        <fullName evidence="11">Z ring-associated protein ZapA</fullName>
    </alternativeName>
</protein>
<keyword evidence="8" id="KW-0131">Cell cycle</keyword>
<dbReference type="PANTHER" id="PTHR34981">
    <property type="entry name" value="CELL DIVISION PROTEIN ZAPA"/>
    <property type="match status" value="1"/>
</dbReference>
<keyword evidence="7" id="KW-0717">Septation</keyword>
<comment type="subcellular location">
    <subcellularLocation>
        <location evidence="1">Cytoplasm</location>
    </subcellularLocation>
</comment>
<dbReference type="InterPro" id="IPR036192">
    <property type="entry name" value="Cell_div_ZapA-like_sf"/>
</dbReference>
<comment type="similarity">
    <text evidence="2">Belongs to the ZapA family. Type 1 subfamily.</text>
</comment>
<dbReference type="RefSeq" id="WP_002690716.1">
    <property type="nucleotide sequence ID" value="NZ_JH600070.1"/>
</dbReference>
<dbReference type="Gene3D" id="1.20.5.50">
    <property type="match status" value="1"/>
</dbReference>
<evidence type="ECO:0000256" key="8">
    <source>
        <dbReference type="ARBA" id="ARBA00023306"/>
    </source>
</evidence>
<accession>I3CIP8</accession>
<dbReference type="GO" id="GO:0005829">
    <property type="term" value="C:cytosol"/>
    <property type="evidence" value="ECO:0007669"/>
    <property type="project" value="TreeGrafter"/>
</dbReference>
<organism evidence="12 13">
    <name type="scientific">Beggiatoa alba B18LD</name>
    <dbReference type="NCBI Taxonomy" id="395493"/>
    <lineage>
        <taxon>Bacteria</taxon>
        <taxon>Pseudomonadati</taxon>
        <taxon>Pseudomonadota</taxon>
        <taxon>Gammaproteobacteria</taxon>
        <taxon>Thiotrichales</taxon>
        <taxon>Thiotrichaceae</taxon>
        <taxon>Beggiatoa</taxon>
    </lineage>
</organism>
<evidence type="ECO:0000256" key="9">
    <source>
        <dbReference type="ARBA" id="ARBA00024910"/>
    </source>
</evidence>
<dbReference type="GO" id="GO:0043093">
    <property type="term" value="P:FtsZ-dependent cytokinesis"/>
    <property type="evidence" value="ECO:0007669"/>
    <property type="project" value="TreeGrafter"/>
</dbReference>
<evidence type="ECO:0000256" key="5">
    <source>
        <dbReference type="ARBA" id="ARBA00022618"/>
    </source>
</evidence>
<evidence type="ECO:0000256" key="7">
    <source>
        <dbReference type="ARBA" id="ARBA00023210"/>
    </source>
</evidence>
<evidence type="ECO:0000256" key="2">
    <source>
        <dbReference type="ARBA" id="ARBA00010074"/>
    </source>
</evidence>
<evidence type="ECO:0000256" key="1">
    <source>
        <dbReference type="ARBA" id="ARBA00004496"/>
    </source>
</evidence>
<reference evidence="12 13" key="1">
    <citation type="submission" date="2011-11" db="EMBL/GenBank/DDBJ databases">
        <title>Improved High-Quality Draft sequence of Beggiatoa alba B18lD.</title>
        <authorList>
            <consortium name="US DOE Joint Genome Institute"/>
            <person name="Lucas S."/>
            <person name="Han J."/>
            <person name="Lapidus A."/>
            <person name="Cheng J.-F."/>
            <person name="Goodwin L."/>
            <person name="Pitluck S."/>
            <person name="Peters L."/>
            <person name="Mikhailova N."/>
            <person name="Held B."/>
            <person name="Detter J.C."/>
            <person name="Han C."/>
            <person name="Tapia R."/>
            <person name="Land M."/>
            <person name="Hauser L."/>
            <person name="Kyrpides N."/>
            <person name="Ivanova N."/>
            <person name="Pagani I."/>
            <person name="Samuel K."/>
            <person name="Teske A."/>
            <person name="Mueller J."/>
            <person name="Woyke T."/>
        </authorList>
    </citation>
    <scope>NUCLEOTIDE SEQUENCE [LARGE SCALE GENOMIC DNA]</scope>
    <source>
        <strain evidence="12 13">B18LD</strain>
    </source>
</reference>
<proteinExistence type="inferred from homology"/>
<dbReference type="Proteomes" id="UP000005744">
    <property type="component" value="Unassembled WGS sequence"/>
</dbReference>
<dbReference type="HOGENOM" id="CLU_116623_2_0_6"/>
<evidence type="ECO:0000313" key="13">
    <source>
        <dbReference type="Proteomes" id="UP000005744"/>
    </source>
</evidence>
<keyword evidence="4" id="KW-0963">Cytoplasm</keyword>
<evidence type="ECO:0000256" key="11">
    <source>
        <dbReference type="ARBA" id="ARBA00033158"/>
    </source>
</evidence>
<keyword evidence="13" id="KW-1185">Reference proteome</keyword>
<dbReference type="AlphaFoldDB" id="I3CIP8"/>
<comment type="function">
    <text evidence="9">Activator of cell division through the inhibition of FtsZ GTPase activity, therefore promoting FtsZ assembly into bundles of protofilaments necessary for the formation of the division Z ring. It is recruited early at mid-cell but it is not essential for cell division.</text>
</comment>
<dbReference type="GO" id="GO:0030428">
    <property type="term" value="C:cell septum"/>
    <property type="evidence" value="ECO:0007669"/>
    <property type="project" value="TreeGrafter"/>
</dbReference>
<evidence type="ECO:0000313" key="12">
    <source>
        <dbReference type="EMBL" id="EIJ43491.1"/>
    </source>
</evidence>
<dbReference type="GO" id="GO:0000921">
    <property type="term" value="P:septin ring assembly"/>
    <property type="evidence" value="ECO:0007669"/>
    <property type="project" value="TreeGrafter"/>
</dbReference>
<dbReference type="InterPro" id="IPR042233">
    <property type="entry name" value="Cell_div_ZapA_N"/>
</dbReference>
<dbReference type="Pfam" id="PF05164">
    <property type="entry name" value="ZapA"/>
    <property type="match status" value="1"/>
</dbReference>
<dbReference type="PANTHER" id="PTHR34981:SF1">
    <property type="entry name" value="CELL DIVISION PROTEIN ZAPA"/>
    <property type="match status" value="1"/>
</dbReference>
<dbReference type="OrthoDB" id="5772359at2"/>
<name>I3CIP8_9GAMM</name>
<evidence type="ECO:0000256" key="4">
    <source>
        <dbReference type="ARBA" id="ARBA00022490"/>
    </source>
</evidence>
<dbReference type="eggNOG" id="COG3027">
    <property type="taxonomic scope" value="Bacteria"/>
</dbReference>
<gene>
    <name evidence="12" type="ORF">BegalDRAFT_2649</name>
</gene>
<evidence type="ECO:0000256" key="3">
    <source>
        <dbReference type="ARBA" id="ARBA00015195"/>
    </source>
</evidence>
<dbReference type="SUPFAM" id="SSF102829">
    <property type="entry name" value="Cell division protein ZapA-like"/>
    <property type="match status" value="1"/>
</dbReference>
<comment type="subunit">
    <text evidence="10">Homodimer. Interacts with FtsZ.</text>
</comment>
<dbReference type="EMBL" id="JH600070">
    <property type="protein sequence ID" value="EIJ43491.1"/>
    <property type="molecule type" value="Genomic_DNA"/>
</dbReference>
<dbReference type="GO" id="GO:0032153">
    <property type="term" value="C:cell division site"/>
    <property type="evidence" value="ECO:0007669"/>
    <property type="project" value="TreeGrafter"/>
</dbReference>
<dbReference type="InterPro" id="IPR007838">
    <property type="entry name" value="Cell_div_ZapA-like"/>
</dbReference>
<sequence>MTVHSGKTIPVNLHILDKDYVIACPEEERETLLASADYLNKKVKEVRDGGKIVSTERIVVVSALNIIHEYFRYKQNHEIESSSLKDKVVSLQSKIELALQEIKR</sequence>